<evidence type="ECO:0008006" key="7">
    <source>
        <dbReference type="Google" id="ProtNLM"/>
    </source>
</evidence>
<dbReference type="SUPFAM" id="SSF50129">
    <property type="entry name" value="GroES-like"/>
    <property type="match status" value="1"/>
</dbReference>
<dbReference type="Proteomes" id="UP000288859">
    <property type="component" value="Unassembled WGS sequence"/>
</dbReference>
<protein>
    <recommendedName>
        <fullName evidence="7">Transcription factor domain-containing protein</fullName>
    </recommendedName>
</protein>
<dbReference type="VEuPathDB" id="FungiDB:PV10_09211"/>
<proteinExistence type="predicted"/>
<dbReference type="InterPro" id="IPR011032">
    <property type="entry name" value="GroES-like_sf"/>
</dbReference>
<name>A0A438MSS4_EXOME</name>
<gene>
    <name evidence="5" type="ORF">B0A52_08925</name>
</gene>
<dbReference type="SUPFAM" id="SSF51735">
    <property type="entry name" value="NAD(P)-binding Rossmann-fold domains"/>
    <property type="match status" value="1"/>
</dbReference>
<accession>A0A438MSS4</accession>
<reference evidence="5 6" key="1">
    <citation type="submission" date="2017-03" db="EMBL/GenBank/DDBJ databases">
        <title>Genomes of endolithic fungi from Antarctica.</title>
        <authorList>
            <person name="Coleine C."/>
            <person name="Masonjones S."/>
            <person name="Stajich J.E."/>
        </authorList>
    </citation>
    <scope>NUCLEOTIDE SEQUENCE [LARGE SCALE GENOMIC DNA]</scope>
    <source>
        <strain evidence="5 6">CCFEE 6314</strain>
    </source>
</reference>
<evidence type="ECO:0000256" key="1">
    <source>
        <dbReference type="ARBA" id="ARBA00023242"/>
    </source>
</evidence>
<dbReference type="AlphaFoldDB" id="A0A438MSS4"/>
<dbReference type="GO" id="GO:0006351">
    <property type="term" value="P:DNA-templated transcription"/>
    <property type="evidence" value="ECO:0007669"/>
    <property type="project" value="InterPro"/>
</dbReference>
<dbReference type="SMART" id="SM00906">
    <property type="entry name" value="Fungal_trans"/>
    <property type="match status" value="1"/>
</dbReference>
<dbReference type="SMART" id="SM00829">
    <property type="entry name" value="PKS_ER"/>
    <property type="match status" value="1"/>
</dbReference>
<dbReference type="Pfam" id="PF00107">
    <property type="entry name" value="ADH_zinc_N"/>
    <property type="match status" value="1"/>
</dbReference>
<dbReference type="OrthoDB" id="5121955at2759"/>
<feature type="domain" description="Enoyl reductase (ER)" evidence="3">
    <location>
        <begin position="27"/>
        <end position="379"/>
    </location>
</feature>
<dbReference type="InterPro" id="IPR041694">
    <property type="entry name" value="ADH_N_2"/>
</dbReference>
<dbReference type="EMBL" id="NAJM01000056">
    <property type="protein sequence ID" value="RVX66732.1"/>
    <property type="molecule type" value="Genomic_DNA"/>
</dbReference>
<dbReference type="InterPro" id="IPR007219">
    <property type="entry name" value="XnlR_reg_dom"/>
</dbReference>
<evidence type="ECO:0000313" key="5">
    <source>
        <dbReference type="EMBL" id="RVX66732.1"/>
    </source>
</evidence>
<dbReference type="CDD" id="cd12148">
    <property type="entry name" value="fungal_TF_MHR"/>
    <property type="match status" value="1"/>
</dbReference>
<dbReference type="CDD" id="cd05288">
    <property type="entry name" value="PGDH"/>
    <property type="match status" value="1"/>
</dbReference>
<evidence type="ECO:0000259" key="4">
    <source>
        <dbReference type="SMART" id="SM00906"/>
    </source>
</evidence>
<dbReference type="InterPro" id="IPR036291">
    <property type="entry name" value="NAD(P)-bd_dom_sf"/>
</dbReference>
<evidence type="ECO:0000313" key="6">
    <source>
        <dbReference type="Proteomes" id="UP000288859"/>
    </source>
</evidence>
<dbReference type="GO" id="GO:0003677">
    <property type="term" value="F:DNA binding"/>
    <property type="evidence" value="ECO:0007669"/>
    <property type="project" value="InterPro"/>
</dbReference>
<dbReference type="GO" id="GO:0016491">
    <property type="term" value="F:oxidoreductase activity"/>
    <property type="evidence" value="ECO:0007669"/>
    <property type="project" value="InterPro"/>
</dbReference>
<dbReference type="Pfam" id="PF16884">
    <property type="entry name" value="ADH_N_2"/>
    <property type="match status" value="1"/>
</dbReference>
<keyword evidence="1" id="KW-0539">Nucleus</keyword>
<evidence type="ECO:0000256" key="2">
    <source>
        <dbReference type="SAM" id="MobiDB-lite"/>
    </source>
</evidence>
<dbReference type="Pfam" id="PF04082">
    <property type="entry name" value="Fungal_trans"/>
    <property type="match status" value="1"/>
</dbReference>
<feature type="region of interest" description="Disordered" evidence="2">
    <location>
        <begin position="403"/>
        <end position="424"/>
    </location>
</feature>
<dbReference type="PANTHER" id="PTHR47425:SF3">
    <property type="entry name" value="ZN(II)2CYS6 TRANSCRIPTION FACTOR (EUROFUNG)"/>
    <property type="match status" value="1"/>
</dbReference>
<dbReference type="VEuPathDB" id="FungiDB:PV10_08413"/>
<dbReference type="Gene3D" id="3.40.50.720">
    <property type="entry name" value="NAD(P)-binding Rossmann-like Domain"/>
    <property type="match status" value="1"/>
</dbReference>
<dbReference type="InterPro" id="IPR052761">
    <property type="entry name" value="Fungal_Detox/Toxin_TFs"/>
</dbReference>
<dbReference type="InterPro" id="IPR013149">
    <property type="entry name" value="ADH-like_C"/>
</dbReference>
<comment type="caution">
    <text evidence="5">The sequence shown here is derived from an EMBL/GenBank/DDBJ whole genome shotgun (WGS) entry which is preliminary data.</text>
</comment>
<dbReference type="InterPro" id="IPR020843">
    <property type="entry name" value="ER"/>
</dbReference>
<organism evidence="5 6">
    <name type="scientific">Exophiala mesophila</name>
    <name type="common">Black yeast-like fungus</name>
    <dbReference type="NCBI Taxonomy" id="212818"/>
    <lineage>
        <taxon>Eukaryota</taxon>
        <taxon>Fungi</taxon>
        <taxon>Dikarya</taxon>
        <taxon>Ascomycota</taxon>
        <taxon>Pezizomycotina</taxon>
        <taxon>Eurotiomycetes</taxon>
        <taxon>Chaetothyriomycetidae</taxon>
        <taxon>Chaetothyriales</taxon>
        <taxon>Herpotrichiellaceae</taxon>
        <taxon>Exophiala</taxon>
    </lineage>
</organism>
<evidence type="ECO:0000259" key="3">
    <source>
        <dbReference type="SMART" id="SM00829"/>
    </source>
</evidence>
<feature type="domain" description="Xylanolytic transcriptional activator regulatory" evidence="4">
    <location>
        <begin position="638"/>
        <end position="710"/>
    </location>
</feature>
<sequence>MSSTPATTRTWILASFPKGLPTYSAIDDQATFKLVERELPALGKDQVLAKALYLSNDPAQRLSIDPSIPEERRYASSVPLNSPMDAYGLAKIVKSTSDRFTQGMIVGVGQLGWNEYVVLDASQCAPRPPLPKGLELSHYVGAFGGTGVTAYYGLVVVGEAKPSMRVVVSGAAGATGSMVVQIAKKIVGCSEVIGIAGTEAKCRWVESLGADKCINYKSATFEQDLIKATDGFVDLYFDNVGNTILDLMLARLKRHGVVVACGSISAYNDSQPTILKSELLPALSGPRASLEPAASSTANYQVLDYMQIVMMRLSIRGFIVLDYLSKWEETLQLLCEAVQDGRLKVTNEESEQVVETAFEDVPKTWLKLFQGGNTGKLVTKIIECTELPSNRKRRVLKPSQKAQAASTIEVRQSEDREAGAEVLASGPHVGTRELESIDSDVEDYEPDHIAGTVLPDDGKLRDHATASIASQIISPGSARPLPQAPRPREFIKVDLPFIQPFWSQRASRHEQYLQQCGAFLSPPPKLRNALLESYVEYIHPLLPLLDIHEILEAVALNGSGRKISLLLFQAILLASSAFVKDEEISAAGYRNRYYLREELGERVRMLYDFDCETDRLCLVQVLILMTYWQQKPSDAKHLWHWVGIAHTLAIRIGLERNSEGSGMPRDKMRLWKRVWWSCYIRDRTLALGLRQSPRTFVESKDNPDLEVDDFEIRQPIPAVVETFSNCTALVDLEHQKWWARLCIWQLKLCHILPEIFEARYSTLVPKLTRSQEVSGVTVPEPPGFEPDKIQECGRKLDLWFSEIPRETVYKSPGSFYFTTGRDLLVLHCSMVNMFYHALVCALHRPNLASLRRGISADEVLSQRKARHAATTITSILGDLQISEMTVRMPSWGMTALLQSAMTHLCDCQADNRFLRSQSRQQFEASFGFLDEIQHVHAYGAFAIKYLESAARKVYLGPGVLSSTPPFHNRSVAENWSTINDSSGADAASGAVPGLFDPMCEPPLPPQPALISATVPQVSQLDPSDLSTIRQNIWLEDSAMYEALDFDIDLNFPSDPEETNFLDRWN</sequence>
<dbReference type="PANTHER" id="PTHR47425">
    <property type="entry name" value="FARB-RELATED"/>
    <property type="match status" value="1"/>
</dbReference>
<dbReference type="GO" id="GO:0008270">
    <property type="term" value="F:zinc ion binding"/>
    <property type="evidence" value="ECO:0007669"/>
    <property type="project" value="InterPro"/>
</dbReference>
<dbReference type="Gene3D" id="3.90.180.10">
    <property type="entry name" value="Medium-chain alcohol dehydrogenases, catalytic domain"/>
    <property type="match status" value="1"/>
</dbReference>